<keyword evidence="1" id="KW-0808">Transferase</keyword>
<dbReference type="PROSITE" id="PS52019">
    <property type="entry name" value="PKS_MFAS_DH"/>
    <property type="match status" value="1"/>
</dbReference>
<keyword evidence="2 5" id="KW-0012">Acyltransferase</keyword>
<dbReference type="SUPFAM" id="SSF52151">
    <property type="entry name" value="FabD/lysophospholipase-like"/>
    <property type="match status" value="1"/>
</dbReference>
<name>A0ABV5YYN6_9ACTN</name>
<organism evidence="5 6">
    <name type="scientific">Actinoallomurus acaciae</name>
    <dbReference type="NCBI Taxonomy" id="502577"/>
    <lineage>
        <taxon>Bacteria</taxon>
        <taxon>Bacillati</taxon>
        <taxon>Actinomycetota</taxon>
        <taxon>Actinomycetes</taxon>
        <taxon>Streptosporangiales</taxon>
        <taxon>Thermomonosporaceae</taxon>
        <taxon>Actinoallomurus</taxon>
    </lineage>
</organism>
<dbReference type="InterPro" id="IPR049900">
    <property type="entry name" value="PKS_mFAS_DH"/>
</dbReference>
<dbReference type="InterPro" id="IPR042104">
    <property type="entry name" value="PKS_dehydratase_sf"/>
</dbReference>
<dbReference type="InterPro" id="IPR001227">
    <property type="entry name" value="Ac_transferase_dom_sf"/>
</dbReference>
<dbReference type="PANTHER" id="PTHR43775">
    <property type="entry name" value="FATTY ACID SYNTHASE"/>
    <property type="match status" value="1"/>
</dbReference>
<reference evidence="5 6" key="1">
    <citation type="submission" date="2024-09" db="EMBL/GenBank/DDBJ databases">
        <authorList>
            <person name="Sun Q."/>
            <person name="Mori K."/>
        </authorList>
    </citation>
    <scope>NUCLEOTIDE SEQUENCE [LARGE SCALE GENOMIC DNA]</scope>
    <source>
        <strain evidence="5 6">TBRC 0563</strain>
    </source>
</reference>
<dbReference type="SMART" id="SM00826">
    <property type="entry name" value="PKS_DH"/>
    <property type="match status" value="1"/>
</dbReference>
<feature type="region of interest" description="C-terminal hotdog fold" evidence="3">
    <location>
        <begin position="351"/>
        <end position="490"/>
    </location>
</feature>
<dbReference type="InterPro" id="IPR050091">
    <property type="entry name" value="PKS_NRPS_Biosynth_Enz"/>
</dbReference>
<evidence type="ECO:0000259" key="4">
    <source>
        <dbReference type="PROSITE" id="PS52019"/>
    </source>
</evidence>
<dbReference type="InterPro" id="IPR020807">
    <property type="entry name" value="PKS_DH"/>
</dbReference>
<dbReference type="InterPro" id="IPR016036">
    <property type="entry name" value="Malonyl_transacylase_ACP-bd"/>
</dbReference>
<dbReference type="InterPro" id="IPR049552">
    <property type="entry name" value="PKS_DH_N"/>
</dbReference>
<evidence type="ECO:0000313" key="5">
    <source>
        <dbReference type="EMBL" id="MFB9840194.1"/>
    </source>
</evidence>
<dbReference type="Gene3D" id="3.10.129.110">
    <property type="entry name" value="Polyketide synthase dehydratase"/>
    <property type="match status" value="1"/>
</dbReference>
<evidence type="ECO:0000313" key="6">
    <source>
        <dbReference type="Proteomes" id="UP001589627"/>
    </source>
</evidence>
<dbReference type="Pfam" id="PF21089">
    <property type="entry name" value="PKS_DH_N"/>
    <property type="match status" value="1"/>
</dbReference>
<dbReference type="PANTHER" id="PTHR43775:SF51">
    <property type="entry name" value="INACTIVE PHENOLPHTHIOCEROL SYNTHESIS POLYKETIDE SYNTHASE TYPE I PKS1-RELATED"/>
    <property type="match status" value="1"/>
</dbReference>
<feature type="domain" description="PKS/mFAS DH" evidence="4">
    <location>
        <begin position="228"/>
        <end position="490"/>
    </location>
</feature>
<accession>A0ABV5YYN6</accession>
<dbReference type="Pfam" id="PF00698">
    <property type="entry name" value="Acyl_transf_1"/>
    <property type="match status" value="1"/>
</dbReference>
<dbReference type="Pfam" id="PF14765">
    <property type="entry name" value="PS-DH"/>
    <property type="match status" value="1"/>
</dbReference>
<feature type="active site" description="Proton donor; for dehydratase activity" evidence="3">
    <location>
        <position position="410"/>
    </location>
</feature>
<dbReference type="EMBL" id="JBHLZP010000966">
    <property type="protein sequence ID" value="MFB9840194.1"/>
    <property type="molecule type" value="Genomic_DNA"/>
</dbReference>
<evidence type="ECO:0000256" key="2">
    <source>
        <dbReference type="ARBA" id="ARBA00023315"/>
    </source>
</evidence>
<feature type="active site" description="Proton acceptor; for dehydratase activity" evidence="3">
    <location>
        <position position="258"/>
    </location>
</feature>
<dbReference type="Proteomes" id="UP001589627">
    <property type="component" value="Unassembled WGS sequence"/>
</dbReference>
<evidence type="ECO:0000256" key="1">
    <source>
        <dbReference type="ARBA" id="ARBA00022679"/>
    </source>
</evidence>
<dbReference type="InterPro" id="IPR014043">
    <property type="entry name" value="Acyl_transferase_dom"/>
</dbReference>
<keyword evidence="6" id="KW-1185">Reference proteome</keyword>
<feature type="non-terminal residue" evidence="5">
    <location>
        <position position="1"/>
    </location>
</feature>
<dbReference type="Gene3D" id="3.30.70.3290">
    <property type="match status" value="1"/>
</dbReference>
<evidence type="ECO:0000256" key="3">
    <source>
        <dbReference type="PROSITE-ProRule" id="PRU01363"/>
    </source>
</evidence>
<sequence>ALPVEKVTTRLVEGLEIAAINGPSSVVVAGDPGALDDLVGACEADGVRVRRVPVDYASHTSHVESIEGELADLLAGLDPRPSRVPFFSTVEGRWLDTTELDGGYWYRNLRRTVRFEQATEALSDAGFHAFIEISAHPVLVPSIAETVPAPAVVVGSLRRDDGGLDRFLRSAGEAHVAGVEIDWSGAYGPGPFRRPDLPTYAFQHRRYWLDGGRGNGDLAAAGLEDAGHPLLGAAVPLPDGVVFTGRLSLRRHGWLVDHAVAGSTVLPGSALAELALHAGAEAGHGALDELVIEAPLTVPDDGDVQIRVVVADREIGVHSRRDEGRWIRHATGRLSTEPFGAEPLPWPPADAEPIPVGDFYERMAGDGYGYGPAFQGLRAAWRSGDEVFAEVELPEGLETDGFGLHPALLDAALQTTSLLGADAPEDGRIPLPFAWSGVRLHASGASALRVRATFRDAAPGYALTLTDRAGAPVASIGSLVLRSVAADRLAPAHDRVHRLDRVPITLPATPAEIRDEDVLDLTGRGGRTPERARGLAAAAIVFLL</sequence>
<dbReference type="Gene3D" id="3.40.366.10">
    <property type="entry name" value="Malonyl-Coenzyme A Acyl Carrier Protein, domain 2"/>
    <property type="match status" value="1"/>
</dbReference>
<feature type="region of interest" description="N-terminal hotdog fold" evidence="3">
    <location>
        <begin position="228"/>
        <end position="341"/>
    </location>
</feature>
<dbReference type="RefSeq" id="WP_378213414.1">
    <property type="nucleotide sequence ID" value="NZ_JBHLZP010000966.1"/>
</dbReference>
<protein>
    <submittedName>
        <fullName evidence="5">Acyltransferase domain-containing protein</fullName>
    </submittedName>
</protein>
<gene>
    <name evidence="5" type="ORF">ACFFNX_49410</name>
</gene>
<comment type="caution">
    <text evidence="5">The sequence shown here is derived from an EMBL/GenBank/DDBJ whole genome shotgun (WGS) entry which is preliminary data.</text>
</comment>
<dbReference type="SMART" id="SM00827">
    <property type="entry name" value="PKS_AT"/>
    <property type="match status" value="1"/>
</dbReference>
<feature type="non-terminal residue" evidence="5">
    <location>
        <position position="544"/>
    </location>
</feature>
<dbReference type="SUPFAM" id="SSF55048">
    <property type="entry name" value="Probable ACP-binding domain of malonyl-CoA ACP transacylase"/>
    <property type="match status" value="1"/>
</dbReference>
<dbReference type="InterPro" id="IPR049551">
    <property type="entry name" value="PKS_DH_C"/>
</dbReference>
<dbReference type="InterPro" id="IPR016035">
    <property type="entry name" value="Acyl_Trfase/lysoPLipase"/>
</dbReference>
<proteinExistence type="predicted"/>
<dbReference type="GO" id="GO:0016746">
    <property type="term" value="F:acyltransferase activity"/>
    <property type="evidence" value="ECO:0007669"/>
    <property type="project" value="UniProtKB-KW"/>
</dbReference>